<dbReference type="Proteomes" id="UP000198797">
    <property type="component" value="Unassembled WGS sequence"/>
</dbReference>
<dbReference type="AlphaFoldDB" id="A0A1C5AWU3"/>
<dbReference type="Pfam" id="PF00550">
    <property type="entry name" value="PP-binding"/>
    <property type="match status" value="1"/>
</dbReference>
<dbReference type="PROSITE" id="PS50075">
    <property type="entry name" value="CARRIER"/>
    <property type="match status" value="1"/>
</dbReference>
<reference evidence="5" key="1">
    <citation type="submission" date="2016-06" db="EMBL/GenBank/DDBJ databases">
        <authorList>
            <person name="Varghese N."/>
            <person name="Submissions Spin"/>
        </authorList>
    </citation>
    <scope>NUCLEOTIDE SEQUENCE [LARGE SCALE GENOMIC DNA]</scope>
    <source>
        <strain evidence="5">DSM 44100</strain>
    </source>
</reference>
<evidence type="ECO:0000313" key="5">
    <source>
        <dbReference type="Proteomes" id="UP000198797"/>
    </source>
</evidence>
<keyword evidence="5" id="KW-1185">Reference proteome</keyword>
<dbReference type="Gene3D" id="1.10.1200.10">
    <property type="entry name" value="ACP-like"/>
    <property type="match status" value="1"/>
</dbReference>
<evidence type="ECO:0000256" key="2">
    <source>
        <dbReference type="ARBA" id="ARBA00022553"/>
    </source>
</evidence>
<dbReference type="InterPro" id="IPR020806">
    <property type="entry name" value="PKS_PP-bd"/>
</dbReference>
<dbReference type="GO" id="GO:0031177">
    <property type="term" value="F:phosphopantetheine binding"/>
    <property type="evidence" value="ECO:0007669"/>
    <property type="project" value="InterPro"/>
</dbReference>
<accession>A0A1C5AWU3</accession>
<gene>
    <name evidence="4" type="ORF">GA0070216_1374</name>
</gene>
<keyword evidence="1" id="KW-0596">Phosphopantetheine</keyword>
<keyword evidence="2" id="KW-0597">Phosphoprotein</keyword>
<evidence type="ECO:0000313" key="4">
    <source>
        <dbReference type="EMBL" id="SCF49680.1"/>
    </source>
</evidence>
<evidence type="ECO:0000256" key="1">
    <source>
        <dbReference type="ARBA" id="ARBA00022450"/>
    </source>
</evidence>
<name>A0A1C5AWU3_9ACTN</name>
<dbReference type="STRING" id="121616.GA0070216_1374"/>
<sequence>MAPITPSVESLRDLPRSERREALETLVVTEFKTALLMTEQDDLPLDESYFDLGLTSLTVNDLKQRLESLLSREIDGTLLFNSPTVQRLLDHLEEDVLADLFAGTAEPARQVAAPARDALVDDLLAELYQG</sequence>
<feature type="domain" description="Carrier" evidence="3">
    <location>
        <begin position="18"/>
        <end position="96"/>
    </location>
</feature>
<dbReference type="InterPro" id="IPR036736">
    <property type="entry name" value="ACP-like_sf"/>
</dbReference>
<dbReference type="InterPro" id="IPR009081">
    <property type="entry name" value="PP-bd_ACP"/>
</dbReference>
<dbReference type="EMBL" id="FMCU01000037">
    <property type="protein sequence ID" value="SCF49680.1"/>
    <property type="molecule type" value="Genomic_DNA"/>
</dbReference>
<organism evidence="4 5">
    <name type="scientific">Micromonospora matsumotoense</name>
    <dbReference type="NCBI Taxonomy" id="121616"/>
    <lineage>
        <taxon>Bacteria</taxon>
        <taxon>Bacillati</taxon>
        <taxon>Actinomycetota</taxon>
        <taxon>Actinomycetes</taxon>
        <taxon>Micromonosporales</taxon>
        <taxon>Micromonosporaceae</taxon>
        <taxon>Micromonospora</taxon>
    </lineage>
</organism>
<dbReference type="SUPFAM" id="SSF47336">
    <property type="entry name" value="ACP-like"/>
    <property type="match status" value="1"/>
</dbReference>
<protein>
    <submittedName>
        <fullName evidence="4">Phosphopantetheine attachment site</fullName>
    </submittedName>
</protein>
<proteinExistence type="predicted"/>
<dbReference type="SMART" id="SM00823">
    <property type="entry name" value="PKS_PP"/>
    <property type="match status" value="1"/>
</dbReference>
<evidence type="ECO:0000259" key="3">
    <source>
        <dbReference type="PROSITE" id="PS50075"/>
    </source>
</evidence>